<feature type="domain" description="Peptidase M10 metallopeptidase" evidence="7">
    <location>
        <begin position="95"/>
        <end position="245"/>
    </location>
</feature>
<keyword evidence="9" id="KW-1185">Reference proteome</keyword>
<dbReference type="InterPro" id="IPR024079">
    <property type="entry name" value="MetalloPept_cat_dom_sf"/>
</dbReference>
<sequence precursor="true">MKKSSFLLPICLTTLLAPNLSALDSQFGSLGRWTETATNPNTGAIGDHGSPMTVTWSIVPDGTPMSGSRIEPGTTSSFISLLDGRFDPTHTGGSDLTKRAWFPTIRQAFDRWDELSGLTMKYSVDDGATHKPFGAEGKLGVRGDIRIASSDYSPGSLAYSYYPNLSEMVIKSSTANSWHLFKPSKPINHLNNPYLNNLIAHESGHGLGLPHLRSDNTKQLMEPNLQTSFFGPQMDDILRIHRLYGDKYETIRRNESFQHALNIGNLNQNTNFAIGLDADRNHDQLVQYNEADFVSIDDNSDRDFYKFSLDSNSLLDIALNPQGINFLRNNMEPSGEPRLPQLNYDMTALSNLGFVIYDDAGNAIRWRNSNSKGFSESLNDYFLAAGDYFLRVYGQDDNTQFYSLEINAVAIPEPASLLILSSLLIPLTRRRPTAKITS</sequence>
<keyword evidence="4" id="KW-0862">Zinc</keyword>
<keyword evidence="1" id="KW-0645">Protease</keyword>
<evidence type="ECO:0000313" key="8">
    <source>
        <dbReference type="EMBL" id="QDU31976.1"/>
    </source>
</evidence>
<organism evidence="8 9">
    <name type="scientific">Poriferisphaera corsica</name>
    <dbReference type="NCBI Taxonomy" id="2528020"/>
    <lineage>
        <taxon>Bacteria</taxon>
        <taxon>Pseudomonadati</taxon>
        <taxon>Planctomycetota</taxon>
        <taxon>Phycisphaerae</taxon>
        <taxon>Phycisphaerales</taxon>
        <taxon>Phycisphaeraceae</taxon>
        <taxon>Poriferisphaera</taxon>
    </lineage>
</organism>
<keyword evidence="3" id="KW-0378">Hydrolase</keyword>
<evidence type="ECO:0000259" key="7">
    <source>
        <dbReference type="Pfam" id="PF00413"/>
    </source>
</evidence>
<protein>
    <submittedName>
        <fullName evidence="8">Matrixin</fullName>
    </submittedName>
</protein>
<reference evidence="8 9" key="1">
    <citation type="submission" date="2019-02" db="EMBL/GenBank/DDBJ databases">
        <title>Deep-cultivation of Planctomycetes and their phenomic and genomic characterization uncovers novel biology.</title>
        <authorList>
            <person name="Wiegand S."/>
            <person name="Jogler M."/>
            <person name="Boedeker C."/>
            <person name="Pinto D."/>
            <person name="Vollmers J."/>
            <person name="Rivas-Marin E."/>
            <person name="Kohn T."/>
            <person name="Peeters S.H."/>
            <person name="Heuer A."/>
            <person name="Rast P."/>
            <person name="Oberbeckmann S."/>
            <person name="Bunk B."/>
            <person name="Jeske O."/>
            <person name="Meyerdierks A."/>
            <person name="Storesund J.E."/>
            <person name="Kallscheuer N."/>
            <person name="Luecker S."/>
            <person name="Lage O.M."/>
            <person name="Pohl T."/>
            <person name="Merkel B.J."/>
            <person name="Hornburger P."/>
            <person name="Mueller R.-W."/>
            <person name="Bruemmer F."/>
            <person name="Labrenz M."/>
            <person name="Spormann A.M."/>
            <person name="Op den Camp H."/>
            <person name="Overmann J."/>
            <person name="Amann R."/>
            <person name="Jetten M.S.M."/>
            <person name="Mascher T."/>
            <person name="Medema M.H."/>
            <person name="Devos D.P."/>
            <person name="Kaster A.-K."/>
            <person name="Ovreas L."/>
            <person name="Rohde M."/>
            <person name="Galperin M.Y."/>
            <person name="Jogler C."/>
        </authorList>
    </citation>
    <scope>NUCLEOTIDE SEQUENCE [LARGE SCALE GENOMIC DNA]</scope>
    <source>
        <strain evidence="8 9">KS4</strain>
    </source>
</reference>
<dbReference type="GO" id="GO:0008270">
    <property type="term" value="F:zinc ion binding"/>
    <property type="evidence" value="ECO:0007669"/>
    <property type="project" value="InterPro"/>
</dbReference>
<evidence type="ECO:0000256" key="1">
    <source>
        <dbReference type="ARBA" id="ARBA00022670"/>
    </source>
</evidence>
<evidence type="ECO:0000256" key="2">
    <source>
        <dbReference type="ARBA" id="ARBA00022723"/>
    </source>
</evidence>
<gene>
    <name evidence="8" type="ORF">KS4_00040</name>
</gene>
<keyword evidence="6" id="KW-0732">Signal</keyword>
<evidence type="ECO:0000256" key="4">
    <source>
        <dbReference type="ARBA" id="ARBA00022833"/>
    </source>
</evidence>
<keyword evidence="2" id="KW-0479">Metal-binding</keyword>
<dbReference type="Gene3D" id="3.40.390.10">
    <property type="entry name" value="Collagenase (Catalytic Domain)"/>
    <property type="match status" value="1"/>
</dbReference>
<evidence type="ECO:0000256" key="5">
    <source>
        <dbReference type="ARBA" id="ARBA00023049"/>
    </source>
</evidence>
<evidence type="ECO:0000256" key="6">
    <source>
        <dbReference type="SAM" id="SignalP"/>
    </source>
</evidence>
<accession>A0A517YP28</accession>
<dbReference type="Gene3D" id="2.60.120.380">
    <property type="match status" value="1"/>
</dbReference>
<dbReference type="RefSeq" id="WP_145072773.1">
    <property type="nucleotide sequence ID" value="NZ_CP036425.1"/>
</dbReference>
<dbReference type="PANTHER" id="PTHR10201">
    <property type="entry name" value="MATRIX METALLOPROTEINASE"/>
    <property type="match status" value="1"/>
</dbReference>
<dbReference type="Pfam" id="PF00413">
    <property type="entry name" value="Peptidase_M10"/>
    <property type="match status" value="1"/>
</dbReference>
<dbReference type="PANTHER" id="PTHR10201:SF323">
    <property type="entry name" value="MATRIX METALLOPROTEINASE-21"/>
    <property type="match status" value="1"/>
</dbReference>
<dbReference type="GO" id="GO:0004222">
    <property type="term" value="F:metalloendopeptidase activity"/>
    <property type="evidence" value="ECO:0007669"/>
    <property type="project" value="InterPro"/>
</dbReference>
<keyword evidence="5" id="KW-0482">Metalloprotease</keyword>
<dbReference type="GO" id="GO:0006508">
    <property type="term" value="P:proteolysis"/>
    <property type="evidence" value="ECO:0007669"/>
    <property type="project" value="UniProtKB-KW"/>
</dbReference>
<evidence type="ECO:0000256" key="3">
    <source>
        <dbReference type="ARBA" id="ARBA00022801"/>
    </source>
</evidence>
<proteinExistence type="predicted"/>
<feature type="signal peptide" evidence="6">
    <location>
        <begin position="1"/>
        <end position="22"/>
    </location>
</feature>
<dbReference type="GO" id="GO:0031012">
    <property type="term" value="C:extracellular matrix"/>
    <property type="evidence" value="ECO:0007669"/>
    <property type="project" value="InterPro"/>
</dbReference>
<feature type="chain" id="PRO_5022243784" evidence="6">
    <location>
        <begin position="23"/>
        <end position="438"/>
    </location>
</feature>
<dbReference type="AlphaFoldDB" id="A0A517YP28"/>
<dbReference type="OrthoDB" id="247526at2"/>
<dbReference type="InterPro" id="IPR001818">
    <property type="entry name" value="Pept_M10_metallopeptidase"/>
</dbReference>
<dbReference type="Proteomes" id="UP000317369">
    <property type="component" value="Chromosome"/>
</dbReference>
<dbReference type="KEGG" id="pcor:KS4_00040"/>
<evidence type="ECO:0000313" key="9">
    <source>
        <dbReference type="Proteomes" id="UP000317369"/>
    </source>
</evidence>
<dbReference type="SUPFAM" id="SSF55486">
    <property type="entry name" value="Metalloproteases ('zincins'), catalytic domain"/>
    <property type="match status" value="1"/>
</dbReference>
<dbReference type="SUPFAM" id="SSF89260">
    <property type="entry name" value="Collagen-binding domain"/>
    <property type="match status" value="1"/>
</dbReference>
<name>A0A517YP28_9BACT</name>
<dbReference type="EMBL" id="CP036425">
    <property type="protein sequence ID" value="QDU31976.1"/>
    <property type="molecule type" value="Genomic_DNA"/>
</dbReference>